<evidence type="ECO:0000313" key="2">
    <source>
        <dbReference type="EMBL" id="KAJ3173902.1"/>
    </source>
</evidence>
<keyword evidence="1" id="KW-0812">Transmembrane</keyword>
<dbReference type="EMBL" id="JADGJQ010000068">
    <property type="protein sequence ID" value="KAJ3173902.1"/>
    <property type="molecule type" value="Genomic_DNA"/>
</dbReference>
<feature type="transmembrane region" description="Helical" evidence="1">
    <location>
        <begin position="37"/>
        <end position="58"/>
    </location>
</feature>
<protein>
    <submittedName>
        <fullName evidence="2">Uncharacterized protein</fullName>
    </submittedName>
</protein>
<reference evidence="2" key="1">
    <citation type="submission" date="2020-05" db="EMBL/GenBank/DDBJ databases">
        <title>Phylogenomic resolution of chytrid fungi.</title>
        <authorList>
            <person name="Stajich J.E."/>
            <person name="Amses K."/>
            <person name="Simmons R."/>
            <person name="Seto K."/>
            <person name="Myers J."/>
            <person name="Bonds A."/>
            <person name="Quandt C.A."/>
            <person name="Barry K."/>
            <person name="Liu P."/>
            <person name="Grigoriev I."/>
            <person name="Longcore J.E."/>
            <person name="James T.Y."/>
        </authorList>
    </citation>
    <scope>NUCLEOTIDE SEQUENCE</scope>
    <source>
        <strain evidence="2">JEL0379</strain>
    </source>
</reference>
<evidence type="ECO:0000313" key="3">
    <source>
        <dbReference type="Proteomes" id="UP001212152"/>
    </source>
</evidence>
<sequence length="271" mass="29571">MQYYYETSQLSCWLVSAVWVALAGAFALKDRANGGRGRVLFVVYCACRAIGPLLYAVIPTLSREYDRTALAIVSILFFSVPASVIFTIATVVVATTLDGIGGTESLKSYRRWICAATSLALAFILSSDFLAIIYAPIPENLIMRFCYGAAVIGYSVLFSMIATLQLVLTNGANPSVEIEEGGLQSVLAPSWRTYLPMYFIVIAKIIGPMLQLILMRGWQSIDSPLVALSVVMGSLELLGMIGLVLRRVPNQHSDWAERLLFGRADAGVRLV</sequence>
<dbReference type="Proteomes" id="UP001212152">
    <property type="component" value="Unassembled WGS sequence"/>
</dbReference>
<keyword evidence="1" id="KW-0472">Membrane</keyword>
<dbReference type="AlphaFoldDB" id="A0AAD5XNB8"/>
<feature type="transmembrane region" description="Helical" evidence="1">
    <location>
        <begin position="70"/>
        <end position="97"/>
    </location>
</feature>
<proteinExistence type="predicted"/>
<keyword evidence="3" id="KW-1185">Reference proteome</keyword>
<gene>
    <name evidence="2" type="ORF">HDU87_007312</name>
</gene>
<accession>A0AAD5XNB8</accession>
<keyword evidence="1" id="KW-1133">Transmembrane helix</keyword>
<evidence type="ECO:0000256" key="1">
    <source>
        <dbReference type="SAM" id="Phobius"/>
    </source>
</evidence>
<feature type="transmembrane region" description="Helical" evidence="1">
    <location>
        <begin position="109"/>
        <end position="133"/>
    </location>
</feature>
<feature type="transmembrane region" description="Helical" evidence="1">
    <location>
        <begin position="195"/>
        <end position="213"/>
    </location>
</feature>
<name>A0AAD5XNB8_9FUNG</name>
<feature type="transmembrane region" description="Helical" evidence="1">
    <location>
        <begin position="225"/>
        <end position="245"/>
    </location>
</feature>
<organism evidence="2 3">
    <name type="scientific">Geranomyces variabilis</name>
    <dbReference type="NCBI Taxonomy" id="109894"/>
    <lineage>
        <taxon>Eukaryota</taxon>
        <taxon>Fungi</taxon>
        <taxon>Fungi incertae sedis</taxon>
        <taxon>Chytridiomycota</taxon>
        <taxon>Chytridiomycota incertae sedis</taxon>
        <taxon>Chytridiomycetes</taxon>
        <taxon>Spizellomycetales</taxon>
        <taxon>Powellomycetaceae</taxon>
        <taxon>Geranomyces</taxon>
    </lineage>
</organism>
<feature type="transmembrane region" description="Helical" evidence="1">
    <location>
        <begin position="145"/>
        <end position="168"/>
    </location>
</feature>
<comment type="caution">
    <text evidence="2">The sequence shown here is derived from an EMBL/GenBank/DDBJ whole genome shotgun (WGS) entry which is preliminary data.</text>
</comment>